<dbReference type="AlphaFoldDB" id="R6UFW4"/>
<gene>
    <name evidence="3" type="ORF">BN580_00588</name>
</gene>
<dbReference type="Proteomes" id="UP000017938">
    <property type="component" value="Unassembled WGS sequence"/>
</dbReference>
<keyword evidence="2" id="KW-0472">Membrane</keyword>
<dbReference type="EMBL" id="CBFW010000010">
    <property type="protein sequence ID" value="CDC69687.1"/>
    <property type="molecule type" value="Genomic_DNA"/>
</dbReference>
<feature type="region of interest" description="Disordered" evidence="1">
    <location>
        <begin position="142"/>
        <end position="171"/>
    </location>
</feature>
<accession>R6UFW4</accession>
<evidence type="ECO:0000313" key="4">
    <source>
        <dbReference type="Proteomes" id="UP000017938"/>
    </source>
</evidence>
<proteinExistence type="predicted"/>
<evidence type="ECO:0000313" key="3">
    <source>
        <dbReference type="EMBL" id="CDC69687.1"/>
    </source>
</evidence>
<evidence type="ECO:0000256" key="2">
    <source>
        <dbReference type="SAM" id="Phobius"/>
    </source>
</evidence>
<name>R6UFW4_9BACT</name>
<feature type="compositionally biased region" description="Polar residues" evidence="1">
    <location>
        <begin position="157"/>
        <end position="171"/>
    </location>
</feature>
<protein>
    <submittedName>
        <fullName evidence="3">Uncharacterized protein</fullName>
    </submittedName>
</protein>
<comment type="caution">
    <text evidence="3">The sequence shown here is derived from an EMBL/GenBank/DDBJ whole genome shotgun (WGS) entry which is preliminary data.</text>
</comment>
<reference evidence="3" key="1">
    <citation type="submission" date="2012-11" db="EMBL/GenBank/DDBJ databases">
        <title>Dependencies among metagenomic species, viruses, plasmids and units of genetic variation.</title>
        <authorList>
            <person name="Nielsen H.B."/>
            <person name="Almeida M."/>
            <person name="Juncker A.S."/>
            <person name="Rasmussen S."/>
            <person name="Li J."/>
            <person name="Sunagawa S."/>
            <person name="Plichta D."/>
            <person name="Gautier L."/>
            <person name="Le Chatelier E."/>
            <person name="Peletier E."/>
            <person name="Bonde I."/>
            <person name="Nielsen T."/>
            <person name="Manichanh C."/>
            <person name="Arumugam M."/>
            <person name="Batto J."/>
            <person name="Santos M.B.Q.D."/>
            <person name="Blom N."/>
            <person name="Borruel N."/>
            <person name="Burgdorf K.S."/>
            <person name="Boumezbeur F."/>
            <person name="Casellas F."/>
            <person name="Dore J."/>
            <person name="Guarner F."/>
            <person name="Hansen T."/>
            <person name="Hildebrand F."/>
            <person name="Kaas R.S."/>
            <person name="Kennedy S."/>
            <person name="Kristiansen K."/>
            <person name="Kultima J.R."/>
            <person name="Leonard P."/>
            <person name="Levenez F."/>
            <person name="Lund O."/>
            <person name="Moumen B."/>
            <person name="Le Paslier D."/>
            <person name="Pons N."/>
            <person name="Pedersen O."/>
            <person name="Prifti E."/>
            <person name="Qin J."/>
            <person name="Raes J."/>
            <person name="Tap J."/>
            <person name="Tims S."/>
            <person name="Ussery D.W."/>
            <person name="Yamada T."/>
            <person name="MetaHit consortium"/>
            <person name="Renault P."/>
            <person name="Sicheritz-Ponten T."/>
            <person name="Bork P."/>
            <person name="Wang J."/>
            <person name="Brunak S."/>
            <person name="Ehrlich S.D."/>
        </authorList>
    </citation>
    <scope>NUCLEOTIDE SEQUENCE [LARGE SCALE GENOMIC DNA]</scope>
</reference>
<organism evidence="3 4">
    <name type="scientific">Candidatus Colimorpha enterica</name>
    <dbReference type="NCBI Taxonomy" id="3083063"/>
    <lineage>
        <taxon>Bacteria</taxon>
        <taxon>Pseudomonadati</taxon>
        <taxon>Bacteroidota</taxon>
        <taxon>Bacteroidia</taxon>
        <taxon>Bacteroidales</taxon>
        <taxon>Candidatus Colimorpha</taxon>
    </lineage>
</organism>
<feature type="transmembrane region" description="Helical" evidence="2">
    <location>
        <begin position="89"/>
        <end position="110"/>
    </location>
</feature>
<feature type="transmembrane region" description="Helical" evidence="2">
    <location>
        <begin position="47"/>
        <end position="69"/>
    </location>
</feature>
<keyword evidence="2" id="KW-0812">Transmembrane</keyword>
<evidence type="ECO:0000256" key="1">
    <source>
        <dbReference type="SAM" id="MobiDB-lite"/>
    </source>
</evidence>
<sequence>MNAQNRFSLIFRSVARLSLISAGTSVRRLFMSTASEADAAMSVPAPIAIPVSALVSAGASFIPSPTIAVLPSRQSFATSFSFPSGRTPAITSVIPTCFATAFAVFSLSPVSMTTRMPISRSCLTASGLSSLITSATAIIPQSLPPQEKNSGVLPSDASPSASLRNFSLTSV</sequence>
<keyword evidence="2" id="KW-1133">Transmembrane helix</keyword>